<dbReference type="Pfam" id="PF00085">
    <property type="entry name" value="Thioredoxin"/>
    <property type="match status" value="1"/>
</dbReference>
<dbReference type="KEGG" id="hpel:HZS54_15230"/>
<dbReference type="GO" id="GO:0015035">
    <property type="term" value="F:protein-disulfide reductase activity"/>
    <property type="evidence" value="ECO:0007669"/>
    <property type="project" value="TreeGrafter"/>
</dbReference>
<evidence type="ECO:0000259" key="1">
    <source>
        <dbReference type="Pfam" id="PF00085"/>
    </source>
</evidence>
<accession>A0A7D5THI3</accession>
<dbReference type="InterPro" id="IPR036249">
    <property type="entry name" value="Thioredoxin-like_sf"/>
</dbReference>
<dbReference type="PANTHER" id="PTHR45663">
    <property type="entry name" value="GEO12009P1"/>
    <property type="match status" value="1"/>
</dbReference>
<feature type="domain" description="Thioredoxin" evidence="1">
    <location>
        <begin position="14"/>
        <end position="106"/>
    </location>
</feature>
<dbReference type="InterPro" id="IPR013766">
    <property type="entry name" value="Thioredoxin_domain"/>
</dbReference>
<dbReference type="Proteomes" id="UP000509346">
    <property type="component" value="Chromosome"/>
</dbReference>
<dbReference type="EMBL" id="CP058909">
    <property type="protein sequence ID" value="QLH82896.1"/>
    <property type="molecule type" value="Genomic_DNA"/>
</dbReference>
<sequence length="110" mass="11945">MAETRDRPVTPSSREELATLVASHDRVLVEFHTEGCGKCAAMEPVLSGVARSTEAVVATMNPRDDPELIDEYDVRSVPKLLLFVDGDLATTREDGVLSVEEVRAFVADGD</sequence>
<reference evidence="2 3" key="1">
    <citation type="submission" date="2020-07" db="EMBL/GenBank/DDBJ databases">
        <title>Halosimplex litoreum sp. nov. and Halosimplex rubrum sp. nov., isolated from different salt environments.</title>
        <authorList>
            <person name="Cui H."/>
        </authorList>
    </citation>
    <scope>NUCLEOTIDE SEQUENCE [LARGE SCALE GENOMIC DNA]</scope>
    <source>
        <strain evidence="2 3">R2</strain>
    </source>
</reference>
<dbReference type="AlphaFoldDB" id="A0A7D5THI3"/>
<proteinExistence type="predicted"/>
<dbReference type="SUPFAM" id="SSF52833">
    <property type="entry name" value="Thioredoxin-like"/>
    <property type="match status" value="1"/>
</dbReference>
<protein>
    <submittedName>
        <fullName evidence="2">Thioredoxin family protein</fullName>
    </submittedName>
</protein>
<gene>
    <name evidence="2" type="ORF">HZS54_15230</name>
</gene>
<dbReference type="Gene3D" id="3.40.30.10">
    <property type="entry name" value="Glutaredoxin"/>
    <property type="match status" value="1"/>
</dbReference>
<dbReference type="OrthoDB" id="35385at2157"/>
<dbReference type="GeneID" id="56083969"/>
<name>A0A7D5THI3_9EURY</name>
<keyword evidence="3" id="KW-1185">Reference proteome</keyword>
<evidence type="ECO:0000313" key="2">
    <source>
        <dbReference type="EMBL" id="QLH82896.1"/>
    </source>
</evidence>
<dbReference type="PANTHER" id="PTHR45663:SF11">
    <property type="entry name" value="GEO12009P1"/>
    <property type="match status" value="1"/>
</dbReference>
<dbReference type="GO" id="GO:0005737">
    <property type="term" value="C:cytoplasm"/>
    <property type="evidence" value="ECO:0007669"/>
    <property type="project" value="TreeGrafter"/>
</dbReference>
<dbReference type="CDD" id="cd02947">
    <property type="entry name" value="TRX_family"/>
    <property type="match status" value="1"/>
</dbReference>
<dbReference type="RefSeq" id="WP_179917960.1">
    <property type="nucleotide sequence ID" value="NZ_CP058909.1"/>
</dbReference>
<evidence type="ECO:0000313" key="3">
    <source>
        <dbReference type="Proteomes" id="UP000509346"/>
    </source>
</evidence>
<organism evidence="2 3">
    <name type="scientific">Halosimplex pelagicum</name>
    <dbReference type="NCBI Taxonomy" id="869886"/>
    <lineage>
        <taxon>Archaea</taxon>
        <taxon>Methanobacteriati</taxon>
        <taxon>Methanobacteriota</taxon>
        <taxon>Stenosarchaea group</taxon>
        <taxon>Halobacteria</taxon>
        <taxon>Halobacteriales</taxon>
        <taxon>Haloarculaceae</taxon>
        <taxon>Halosimplex</taxon>
    </lineage>
</organism>